<name>A0AA86MVH5_9BACT</name>
<keyword evidence="2" id="KW-1185">Reference proteome</keyword>
<organism evidence="1 2">
    <name type="scientific">Nitrospira tepida</name>
    <dbReference type="NCBI Taxonomy" id="2973512"/>
    <lineage>
        <taxon>Bacteria</taxon>
        <taxon>Pseudomonadati</taxon>
        <taxon>Nitrospirota</taxon>
        <taxon>Nitrospiria</taxon>
        <taxon>Nitrospirales</taxon>
        <taxon>Nitrospiraceae</taxon>
        <taxon>Nitrospira</taxon>
    </lineage>
</organism>
<dbReference type="AlphaFoldDB" id="A0AA86MVH5"/>
<protein>
    <submittedName>
        <fullName evidence="1">Uncharacterized protein</fullName>
    </submittedName>
</protein>
<dbReference type="EMBL" id="OX365700">
    <property type="protein sequence ID" value="CAI4029770.1"/>
    <property type="molecule type" value="Genomic_DNA"/>
</dbReference>
<dbReference type="Pfam" id="PF22531">
    <property type="entry name" value="DUF7002"/>
    <property type="match status" value="1"/>
</dbReference>
<evidence type="ECO:0000313" key="1">
    <source>
        <dbReference type="EMBL" id="CAI4029770.1"/>
    </source>
</evidence>
<sequence length="215" mass="24545">MRSRTLPARVYHLAEAANWPSICLSGLLSTKVLLDLAGLQGTERERIERCQRLEHTTLPNGVQVRDQKPLPERSLATCLVGLTPPEWYELINSQVFFWLDADRLNRQRRACEPRPQVVLVVDARRLVARYAERVSLSRINSGQACRRPAMRGRCTFVPYRLWIETGWSSETEGLGIRLHARSQRPVELTVAEDARDVMSCLIDVRRLGSGEAFRP</sequence>
<evidence type="ECO:0000313" key="2">
    <source>
        <dbReference type="Proteomes" id="UP001179121"/>
    </source>
</evidence>
<proteinExistence type="predicted"/>
<dbReference type="Proteomes" id="UP001179121">
    <property type="component" value="Chromosome"/>
</dbReference>
<accession>A0AA86MVH5</accession>
<gene>
    <name evidence="1" type="ORF">DNFV4_00188</name>
</gene>
<dbReference type="KEGG" id="nti:DNFV4_00188"/>
<dbReference type="RefSeq" id="WP_289266796.1">
    <property type="nucleotide sequence ID" value="NZ_OX365700.1"/>
</dbReference>
<reference evidence="1" key="1">
    <citation type="submission" date="2022-10" db="EMBL/GenBank/DDBJ databases">
        <authorList>
            <person name="Koch H."/>
        </authorList>
    </citation>
    <scope>NUCLEOTIDE SEQUENCE</scope>
    <source>
        <strain evidence="1">DNF</strain>
    </source>
</reference>
<dbReference type="InterPro" id="IPR054271">
    <property type="entry name" value="DUF7002"/>
</dbReference>